<evidence type="ECO:0000313" key="3">
    <source>
        <dbReference type="Proteomes" id="UP001519460"/>
    </source>
</evidence>
<dbReference type="InterPro" id="IPR050111">
    <property type="entry name" value="C-type_lectin/snaclec_domain"/>
</dbReference>
<dbReference type="PROSITE" id="PS50041">
    <property type="entry name" value="C_TYPE_LECTIN_2"/>
    <property type="match status" value="1"/>
</dbReference>
<feature type="non-terminal residue" evidence="2">
    <location>
        <position position="1"/>
    </location>
</feature>
<keyword evidence="3" id="KW-1185">Reference proteome</keyword>
<gene>
    <name evidence="2" type="ORF">BaRGS_00032376</name>
</gene>
<dbReference type="AlphaFoldDB" id="A0ABD0JN41"/>
<reference evidence="2 3" key="1">
    <citation type="journal article" date="2023" name="Sci. Data">
        <title>Genome assembly of the Korean intertidal mud-creeper Batillaria attramentaria.</title>
        <authorList>
            <person name="Patra A.K."/>
            <person name="Ho P.T."/>
            <person name="Jun S."/>
            <person name="Lee S.J."/>
            <person name="Kim Y."/>
            <person name="Won Y.J."/>
        </authorList>
    </citation>
    <scope>NUCLEOTIDE SEQUENCE [LARGE SCALE GENOMIC DNA]</scope>
    <source>
        <strain evidence="2">Wonlab-2016</strain>
    </source>
</reference>
<dbReference type="SUPFAM" id="SSF56436">
    <property type="entry name" value="C-type lectin-like"/>
    <property type="match status" value="1"/>
</dbReference>
<feature type="domain" description="C-type lectin" evidence="1">
    <location>
        <begin position="11"/>
        <end position="124"/>
    </location>
</feature>
<sequence>RAQCPADWVHFQGSCYLFVDENVPWTSALVICRLVQNADMLQVDSQAENDFVVSQIKARTGIDNVWMGLTDFVRDGTWLTTSDQQPAKYFNWGPGEPDNQITKERGQDCVYVRSDGTWDDESCDYNVVSHAVACETE</sequence>
<proteinExistence type="predicted"/>
<dbReference type="CDD" id="cd00037">
    <property type="entry name" value="CLECT"/>
    <property type="match status" value="1"/>
</dbReference>
<name>A0ABD0JN41_9CAEN</name>
<organism evidence="2 3">
    <name type="scientific">Batillaria attramentaria</name>
    <dbReference type="NCBI Taxonomy" id="370345"/>
    <lineage>
        <taxon>Eukaryota</taxon>
        <taxon>Metazoa</taxon>
        <taxon>Spiralia</taxon>
        <taxon>Lophotrochozoa</taxon>
        <taxon>Mollusca</taxon>
        <taxon>Gastropoda</taxon>
        <taxon>Caenogastropoda</taxon>
        <taxon>Sorbeoconcha</taxon>
        <taxon>Cerithioidea</taxon>
        <taxon>Batillariidae</taxon>
        <taxon>Batillaria</taxon>
    </lineage>
</organism>
<evidence type="ECO:0000259" key="1">
    <source>
        <dbReference type="PROSITE" id="PS50041"/>
    </source>
</evidence>
<dbReference type="InterPro" id="IPR001304">
    <property type="entry name" value="C-type_lectin-like"/>
</dbReference>
<dbReference type="SMART" id="SM00034">
    <property type="entry name" value="CLECT"/>
    <property type="match status" value="1"/>
</dbReference>
<protein>
    <recommendedName>
        <fullName evidence="1">C-type lectin domain-containing protein</fullName>
    </recommendedName>
</protein>
<dbReference type="Gene3D" id="3.10.100.10">
    <property type="entry name" value="Mannose-Binding Protein A, subunit A"/>
    <property type="match status" value="1"/>
</dbReference>
<dbReference type="InterPro" id="IPR016187">
    <property type="entry name" value="CTDL_fold"/>
</dbReference>
<dbReference type="InterPro" id="IPR016186">
    <property type="entry name" value="C-type_lectin-like/link_sf"/>
</dbReference>
<dbReference type="Proteomes" id="UP001519460">
    <property type="component" value="Unassembled WGS sequence"/>
</dbReference>
<comment type="caution">
    <text evidence="2">The sequence shown here is derived from an EMBL/GenBank/DDBJ whole genome shotgun (WGS) entry which is preliminary data.</text>
</comment>
<accession>A0ABD0JN41</accession>
<evidence type="ECO:0000313" key="2">
    <source>
        <dbReference type="EMBL" id="KAK7476376.1"/>
    </source>
</evidence>
<dbReference type="EMBL" id="JACVVK020000377">
    <property type="protein sequence ID" value="KAK7476376.1"/>
    <property type="molecule type" value="Genomic_DNA"/>
</dbReference>
<dbReference type="PANTHER" id="PTHR22803">
    <property type="entry name" value="MANNOSE, PHOSPHOLIPASE, LECTIN RECEPTOR RELATED"/>
    <property type="match status" value="1"/>
</dbReference>
<dbReference type="Pfam" id="PF00059">
    <property type="entry name" value="Lectin_C"/>
    <property type="match status" value="1"/>
</dbReference>